<dbReference type="SUPFAM" id="SSF48498">
    <property type="entry name" value="Tetracyclin repressor-like, C-terminal domain"/>
    <property type="match status" value="1"/>
</dbReference>
<evidence type="ECO:0000313" key="6">
    <source>
        <dbReference type="EMBL" id="WFE90948.1"/>
    </source>
</evidence>
<keyword evidence="3" id="KW-0804">Transcription</keyword>
<dbReference type="Pfam" id="PF00440">
    <property type="entry name" value="TetR_N"/>
    <property type="match status" value="1"/>
</dbReference>
<dbReference type="InterPro" id="IPR001647">
    <property type="entry name" value="HTH_TetR"/>
</dbReference>
<dbReference type="PROSITE" id="PS50977">
    <property type="entry name" value="HTH_TETR_2"/>
    <property type="match status" value="1"/>
</dbReference>
<proteinExistence type="predicted"/>
<evidence type="ECO:0000256" key="1">
    <source>
        <dbReference type="ARBA" id="ARBA00023015"/>
    </source>
</evidence>
<accession>A0ABY8FEB0</accession>
<evidence type="ECO:0000256" key="4">
    <source>
        <dbReference type="PROSITE-ProRule" id="PRU00335"/>
    </source>
</evidence>
<evidence type="ECO:0000256" key="3">
    <source>
        <dbReference type="ARBA" id="ARBA00023163"/>
    </source>
</evidence>
<dbReference type="InterPro" id="IPR009057">
    <property type="entry name" value="Homeodomain-like_sf"/>
</dbReference>
<feature type="domain" description="HTH tetR-type" evidence="5">
    <location>
        <begin position="10"/>
        <end position="70"/>
    </location>
</feature>
<organism evidence="6 7">
    <name type="scientific">Roseibium porphyridii</name>
    <dbReference type="NCBI Taxonomy" id="2866279"/>
    <lineage>
        <taxon>Bacteria</taxon>
        <taxon>Pseudomonadati</taxon>
        <taxon>Pseudomonadota</taxon>
        <taxon>Alphaproteobacteria</taxon>
        <taxon>Hyphomicrobiales</taxon>
        <taxon>Stappiaceae</taxon>
        <taxon>Roseibium</taxon>
    </lineage>
</organism>
<dbReference type="EMBL" id="CP120863">
    <property type="protein sequence ID" value="WFE90948.1"/>
    <property type="molecule type" value="Genomic_DNA"/>
</dbReference>
<sequence>MPRMTEAEKRKSHKRILDAAAYLFREQGTETTSVADVMKAAGLTHGGFYRHFSSKDELVAAAFKNAVDNVLAEMESASSKAQLQATRDSYIETYLSQCHVKNRGEGCPLAALAGDLSRGASDARHEGFNAVERVAALLKEGEDQSEGIAMLALMLGTVTLARLADTDASADAILDAGSKGVDIFRSSWPAN</sequence>
<dbReference type="Proteomes" id="UP001209803">
    <property type="component" value="Chromosome"/>
</dbReference>
<reference evidence="6 7" key="1">
    <citation type="submission" date="2023-03" db="EMBL/GenBank/DDBJ databases">
        <title>Roseibium porphyridii sp. nov. and Roseibium rhodosorbium sp. nov. isolated from marine algae, Porphyridium cruentum and Rhodosorus marinus, respectively.</title>
        <authorList>
            <person name="Lee M.W."/>
            <person name="Choi B.J."/>
            <person name="Lee J.K."/>
            <person name="Choi D.G."/>
            <person name="Baek J.H."/>
            <person name="Bayburt H."/>
            <person name="Kim J.M."/>
            <person name="Han D.M."/>
            <person name="Kim K.H."/>
            <person name="Jeon C.O."/>
        </authorList>
    </citation>
    <scope>NUCLEOTIDE SEQUENCE [LARGE SCALE GENOMIC DNA]</scope>
    <source>
        <strain evidence="6 7">KMA01</strain>
    </source>
</reference>
<dbReference type="SUPFAM" id="SSF46689">
    <property type="entry name" value="Homeodomain-like"/>
    <property type="match status" value="1"/>
</dbReference>
<keyword evidence="7" id="KW-1185">Reference proteome</keyword>
<dbReference type="PRINTS" id="PR00455">
    <property type="entry name" value="HTHTETR"/>
</dbReference>
<gene>
    <name evidence="6" type="ORF">K1718_06255</name>
</gene>
<protein>
    <submittedName>
        <fullName evidence="6">TetR/AcrR family transcriptional regulator</fullName>
    </submittedName>
</protein>
<dbReference type="RefSeq" id="WP_265683105.1">
    <property type="nucleotide sequence ID" value="NZ_CP120863.1"/>
</dbReference>
<evidence type="ECO:0000313" key="7">
    <source>
        <dbReference type="Proteomes" id="UP001209803"/>
    </source>
</evidence>
<feature type="DNA-binding region" description="H-T-H motif" evidence="4">
    <location>
        <begin position="33"/>
        <end position="52"/>
    </location>
</feature>
<dbReference type="InterPro" id="IPR036271">
    <property type="entry name" value="Tet_transcr_reg_TetR-rel_C_sf"/>
</dbReference>
<name>A0ABY8FEB0_9HYPH</name>
<evidence type="ECO:0000256" key="2">
    <source>
        <dbReference type="ARBA" id="ARBA00023125"/>
    </source>
</evidence>
<dbReference type="PANTHER" id="PTHR47506">
    <property type="entry name" value="TRANSCRIPTIONAL REGULATORY PROTEIN"/>
    <property type="match status" value="1"/>
</dbReference>
<dbReference type="Gene3D" id="1.10.10.60">
    <property type="entry name" value="Homeodomain-like"/>
    <property type="match status" value="1"/>
</dbReference>
<dbReference type="Gene3D" id="1.10.357.10">
    <property type="entry name" value="Tetracycline Repressor, domain 2"/>
    <property type="match status" value="1"/>
</dbReference>
<keyword evidence="1" id="KW-0805">Transcription regulation</keyword>
<dbReference type="PANTHER" id="PTHR47506:SF7">
    <property type="entry name" value="TRANSCRIPTIONAL REGULATORY PROTEIN"/>
    <property type="match status" value="1"/>
</dbReference>
<evidence type="ECO:0000259" key="5">
    <source>
        <dbReference type="PROSITE" id="PS50977"/>
    </source>
</evidence>
<keyword evidence="2 4" id="KW-0238">DNA-binding</keyword>